<evidence type="ECO:0000256" key="3">
    <source>
        <dbReference type="ARBA" id="ARBA00022730"/>
    </source>
</evidence>
<dbReference type="RefSeq" id="WP_114899623.1">
    <property type="nucleotide sequence ID" value="NZ_CP031222.1"/>
</dbReference>
<organism evidence="6 7">
    <name type="scientific">Aquirhabdus parva</name>
    <dbReference type="NCBI Taxonomy" id="2283318"/>
    <lineage>
        <taxon>Bacteria</taxon>
        <taxon>Pseudomonadati</taxon>
        <taxon>Pseudomonadota</taxon>
        <taxon>Gammaproteobacteria</taxon>
        <taxon>Moraxellales</taxon>
        <taxon>Moraxellaceae</taxon>
        <taxon>Aquirhabdus</taxon>
    </lineage>
</organism>
<dbReference type="GO" id="GO:0005829">
    <property type="term" value="C:cytosol"/>
    <property type="evidence" value="ECO:0007669"/>
    <property type="project" value="TreeGrafter"/>
</dbReference>
<gene>
    <name evidence="6" type="ORF">HYN46_12095</name>
</gene>
<evidence type="ECO:0000256" key="1">
    <source>
        <dbReference type="ARBA" id="ARBA00022490"/>
    </source>
</evidence>
<evidence type="ECO:0000256" key="5">
    <source>
        <dbReference type="SAM" id="MobiDB-lite"/>
    </source>
</evidence>
<dbReference type="SUPFAM" id="SSF158710">
    <property type="entry name" value="PSPTO4464-like"/>
    <property type="match status" value="1"/>
</dbReference>
<accession>A0A345P8A6</accession>
<feature type="region of interest" description="Disordered" evidence="5">
    <location>
        <begin position="1"/>
        <end position="24"/>
    </location>
</feature>
<dbReference type="CDD" id="cd16331">
    <property type="entry name" value="YjgA-like"/>
    <property type="match status" value="1"/>
</dbReference>
<reference evidence="6 7" key="1">
    <citation type="submission" date="2018-07" db="EMBL/GenBank/DDBJ databases">
        <title>Genome sequencing of Moraxellaceae gen. HYN0046.</title>
        <authorList>
            <person name="Kim M."/>
            <person name="Yi H."/>
        </authorList>
    </citation>
    <scope>NUCLEOTIDE SEQUENCE [LARGE SCALE GENOMIC DNA]</scope>
    <source>
        <strain evidence="6 7">HYN0046</strain>
    </source>
</reference>
<dbReference type="KEGG" id="mbah:HYN46_12095"/>
<dbReference type="AlphaFoldDB" id="A0A345P8A6"/>
<dbReference type="Proteomes" id="UP000253940">
    <property type="component" value="Chromosome"/>
</dbReference>
<dbReference type="GO" id="GO:0042254">
    <property type="term" value="P:ribosome biogenesis"/>
    <property type="evidence" value="ECO:0007669"/>
    <property type="project" value="UniProtKB-KW"/>
</dbReference>
<dbReference type="Gene3D" id="1.10.60.30">
    <property type="entry name" value="PSPTO4464-like domains"/>
    <property type="match status" value="2"/>
</dbReference>
<dbReference type="Pfam" id="PF04751">
    <property type="entry name" value="DarP"/>
    <property type="match status" value="1"/>
</dbReference>
<dbReference type="InterPro" id="IPR023153">
    <property type="entry name" value="DarP_sf"/>
</dbReference>
<dbReference type="EMBL" id="CP031222">
    <property type="protein sequence ID" value="AXI03515.1"/>
    <property type="molecule type" value="Genomic_DNA"/>
</dbReference>
<dbReference type="NCBIfam" id="NF003593">
    <property type="entry name" value="PRK05255.1-1"/>
    <property type="match status" value="1"/>
</dbReference>
<dbReference type="OrthoDB" id="5293604at2"/>
<keyword evidence="4" id="KW-0694">RNA-binding</keyword>
<dbReference type="PIRSF" id="PIRSF016183">
    <property type="entry name" value="UCP016183"/>
    <property type="match status" value="1"/>
</dbReference>
<sequence>MRKKPHTDIPDFEDLEDRPSRTEQKKAMARLQLLGEKLAALPPERIKALPVNEVLIDNLLEMGRIPSFEARRRQSQLIGKLLKREDESAVLATFNAKQPAKKQAQITRWVDRLIAQGDGSLNDFVRQFPAAERHTLRQHVMRVQKAKVEQASEEEQADVLRALENYVHQVALLSD</sequence>
<evidence type="ECO:0000313" key="7">
    <source>
        <dbReference type="Proteomes" id="UP000253940"/>
    </source>
</evidence>
<dbReference type="PANTHER" id="PTHR38101:SF1">
    <property type="entry name" value="UPF0307 PROTEIN YJGA"/>
    <property type="match status" value="1"/>
</dbReference>
<evidence type="ECO:0000313" key="6">
    <source>
        <dbReference type="EMBL" id="AXI03515.1"/>
    </source>
</evidence>
<keyword evidence="3" id="KW-0699">rRNA-binding</keyword>
<evidence type="ECO:0000256" key="2">
    <source>
        <dbReference type="ARBA" id="ARBA00022517"/>
    </source>
</evidence>
<dbReference type="InterPro" id="IPR006839">
    <property type="entry name" value="DarP"/>
</dbReference>
<dbReference type="PANTHER" id="PTHR38101">
    <property type="entry name" value="UPF0307 PROTEIN YJGA"/>
    <property type="match status" value="1"/>
</dbReference>
<dbReference type="GO" id="GO:0019843">
    <property type="term" value="F:rRNA binding"/>
    <property type="evidence" value="ECO:0007669"/>
    <property type="project" value="UniProtKB-KW"/>
</dbReference>
<keyword evidence="2" id="KW-0690">Ribosome biogenesis</keyword>
<evidence type="ECO:0000256" key="4">
    <source>
        <dbReference type="ARBA" id="ARBA00022884"/>
    </source>
</evidence>
<keyword evidence="1" id="KW-0963">Cytoplasm</keyword>
<proteinExistence type="predicted"/>
<protein>
    <submittedName>
        <fullName evidence="6">DUF615 domain-containing protein</fullName>
    </submittedName>
</protein>
<name>A0A345P8A6_9GAMM</name>
<keyword evidence="7" id="KW-1185">Reference proteome</keyword>